<keyword evidence="1" id="KW-1133">Transmembrane helix</keyword>
<name>A0AAW2Z721_9EUKA</name>
<comment type="caution">
    <text evidence="2">The sequence shown here is derived from an EMBL/GenBank/DDBJ whole genome shotgun (WGS) entry which is preliminary data.</text>
</comment>
<protein>
    <submittedName>
        <fullName evidence="2">Uncharacterized protein</fullName>
    </submittedName>
</protein>
<feature type="transmembrane region" description="Helical" evidence="1">
    <location>
        <begin position="87"/>
        <end position="110"/>
    </location>
</feature>
<accession>A0AAW2Z721</accession>
<feature type="transmembrane region" description="Helical" evidence="1">
    <location>
        <begin position="20"/>
        <end position="53"/>
    </location>
</feature>
<proteinExistence type="predicted"/>
<dbReference type="EMBL" id="JAOPGA020001154">
    <property type="protein sequence ID" value="KAL0485606.1"/>
    <property type="molecule type" value="Genomic_DNA"/>
</dbReference>
<feature type="transmembrane region" description="Helical" evidence="1">
    <location>
        <begin position="130"/>
        <end position="154"/>
    </location>
</feature>
<reference evidence="2 3" key="1">
    <citation type="submission" date="2024-03" db="EMBL/GenBank/DDBJ databases">
        <title>The Acrasis kona genome and developmental transcriptomes reveal deep origins of eukaryotic multicellular pathways.</title>
        <authorList>
            <person name="Sheikh S."/>
            <person name="Fu C.-J."/>
            <person name="Brown M.W."/>
            <person name="Baldauf S.L."/>
        </authorList>
    </citation>
    <scope>NUCLEOTIDE SEQUENCE [LARGE SCALE GENOMIC DNA]</scope>
    <source>
        <strain evidence="2 3">ATCC MYA-3509</strain>
    </source>
</reference>
<gene>
    <name evidence="2" type="ORF">AKO1_003171</name>
</gene>
<evidence type="ECO:0000256" key="1">
    <source>
        <dbReference type="SAM" id="Phobius"/>
    </source>
</evidence>
<dbReference type="Proteomes" id="UP001431209">
    <property type="component" value="Unassembled WGS sequence"/>
</dbReference>
<keyword evidence="3" id="KW-1185">Reference proteome</keyword>
<evidence type="ECO:0000313" key="3">
    <source>
        <dbReference type="Proteomes" id="UP001431209"/>
    </source>
</evidence>
<dbReference type="AlphaFoldDB" id="A0AAW2Z721"/>
<organism evidence="2 3">
    <name type="scientific">Acrasis kona</name>
    <dbReference type="NCBI Taxonomy" id="1008807"/>
    <lineage>
        <taxon>Eukaryota</taxon>
        <taxon>Discoba</taxon>
        <taxon>Heterolobosea</taxon>
        <taxon>Tetramitia</taxon>
        <taxon>Eutetramitia</taxon>
        <taxon>Acrasidae</taxon>
        <taxon>Acrasis</taxon>
    </lineage>
</organism>
<keyword evidence="1" id="KW-0472">Membrane</keyword>
<evidence type="ECO:0000313" key="2">
    <source>
        <dbReference type="EMBL" id="KAL0485606.1"/>
    </source>
</evidence>
<feature type="transmembrane region" description="Helical" evidence="1">
    <location>
        <begin position="161"/>
        <end position="188"/>
    </location>
</feature>
<keyword evidence="1" id="KW-0812">Transmembrane</keyword>
<sequence>MMFGFLWEPAGTGNLASDQMPHMFLLVEFCILIGVINFLAPLIFRWVVWWLAIRKNKSTRALKKMFEGADFTIDESHKFVAKSTWSCMFFSSLVPFIAPIWCALLLIIYYVDKFNILRRFRKPNSNDNTITRLMVTYFLPWAVIGHFCVAVKLYSFHNGPFLIMIIPLAITFGLYLISITIDLIMYALSYWSIPAREDLRDDMESICYSQIPNPEYYNSIQPGESSVDSNSSSDCYSLYN</sequence>